<dbReference type="Proteomes" id="UP000240418">
    <property type="component" value="Unassembled WGS sequence"/>
</dbReference>
<comment type="caution">
    <text evidence="1">The sequence shown here is derived from an EMBL/GenBank/DDBJ whole genome shotgun (WGS) entry which is preliminary data.</text>
</comment>
<reference evidence="1 2" key="1">
    <citation type="submission" date="2018-03" db="EMBL/GenBank/DDBJ databases">
        <title>Genomic Encyclopedia of Archaeal and Bacterial Type Strains, Phase II (KMG-II): from individual species to whole genera.</title>
        <authorList>
            <person name="Goeker M."/>
        </authorList>
    </citation>
    <scope>NUCLEOTIDE SEQUENCE [LARGE SCALE GENOMIC DNA]</scope>
    <source>
        <strain evidence="1 2">DSM 100673</strain>
    </source>
</reference>
<name>A0A2P8F901_9RHOB</name>
<gene>
    <name evidence="1" type="ORF">CLV88_112135</name>
</gene>
<organism evidence="1 2">
    <name type="scientific">Shimia abyssi</name>
    <dbReference type="NCBI Taxonomy" id="1662395"/>
    <lineage>
        <taxon>Bacteria</taxon>
        <taxon>Pseudomonadati</taxon>
        <taxon>Pseudomonadota</taxon>
        <taxon>Alphaproteobacteria</taxon>
        <taxon>Rhodobacterales</taxon>
        <taxon>Roseobacteraceae</taxon>
    </lineage>
</organism>
<evidence type="ECO:0000313" key="2">
    <source>
        <dbReference type="Proteomes" id="UP000240418"/>
    </source>
</evidence>
<dbReference type="InterPro" id="IPR018679">
    <property type="entry name" value="DUF2161"/>
</dbReference>
<protein>
    <submittedName>
        <fullName evidence="1">Uncharacterized protein</fullName>
    </submittedName>
</protein>
<evidence type="ECO:0000313" key="1">
    <source>
        <dbReference type="EMBL" id="PSL18211.1"/>
    </source>
</evidence>
<accession>A0A2P8F901</accession>
<dbReference type="EMBL" id="PYGJ01000012">
    <property type="protein sequence ID" value="PSL18211.1"/>
    <property type="molecule type" value="Genomic_DNA"/>
</dbReference>
<keyword evidence="2" id="KW-1185">Reference proteome</keyword>
<dbReference type="Pfam" id="PF09929">
    <property type="entry name" value="DUF2161"/>
    <property type="match status" value="1"/>
</dbReference>
<sequence>MRLRGGAQVFRSGGMSKVSETDLYAPVKGWLEARGFEVKSEVGAVDVMACREGDEPVLIEMKVGFSLTLLQQAVARQSVTDAVYVAVPRWKGRTGYKAFKGNVGLCRRLGVGVLSVRLEDGFVEVHADPGPFQPRKSKRRKERLLSAFERLEGDPNIGGSRGARVTAYRQDAVRCAAFLAEHGASRGAVVAKGAGVAKATQMMRDNHYGWFEKVGTGVYMLSEAGVAALAE</sequence>
<dbReference type="AlphaFoldDB" id="A0A2P8F901"/>
<proteinExistence type="predicted"/>